<dbReference type="GO" id="GO:0004581">
    <property type="term" value="F:dolichyl-phosphate beta-glucosyltransferase activity"/>
    <property type="evidence" value="ECO:0007669"/>
    <property type="project" value="UniProtKB-EC"/>
</dbReference>
<comment type="similarity">
    <text evidence="3">Belongs to the glycosyltransferase 2 family.</text>
</comment>
<dbReference type="InterPro" id="IPR001173">
    <property type="entry name" value="Glyco_trans_2-like"/>
</dbReference>
<proteinExistence type="inferred from homology"/>
<dbReference type="Pfam" id="PF00535">
    <property type="entry name" value="Glycos_transf_2"/>
    <property type="match status" value="1"/>
</dbReference>
<gene>
    <name evidence="14" type="ORF">A2771_02305</name>
</gene>
<dbReference type="Proteomes" id="UP000176741">
    <property type="component" value="Unassembled WGS sequence"/>
</dbReference>
<evidence type="ECO:0000259" key="13">
    <source>
        <dbReference type="Pfam" id="PF00535"/>
    </source>
</evidence>
<dbReference type="CDD" id="cd04188">
    <property type="entry name" value="DPG_synthase"/>
    <property type="match status" value="1"/>
</dbReference>
<keyword evidence="9" id="KW-0735">Signal-anchor</keyword>
<keyword evidence="7" id="KW-0812">Transmembrane</keyword>
<keyword evidence="10" id="KW-1133">Transmembrane helix</keyword>
<name>A0A1F7XXD1_9BACT</name>
<comment type="subcellular location">
    <subcellularLocation>
        <location evidence="1">Endoplasmic reticulum membrane</location>
        <topology evidence="1">Single-pass membrane protein</topology>
    </subcellularLocation>
</comment>
<sequence length="239" mass="27325">MSLSVVIPAYNEEKLIKDTLEKVYEYLSKNKHNWEIIVSNDGSTDQTSKIVNSFKRRKVRLVGNIKNQGKGNALKKGIINSAGDYVIFMDADLSVSLNNIDIFLKEFDKGHEVVIASRRIKGSKILVHQSPIRENMGRIFTLLTNIITGVNISDFTCGFKGFSKKAAKKIFANSQIDRWAYDAEIIFLAKKYGYKIKEVPISWVNRQNTRVKLNRVVLETLRDLFKIRVNDIKGKYGNF</sequence>
<dbReference type="SUPFAM" id="SSF53448">
    <property type="entry name" value="Nucleotide-diphospho-sugar transferases"/>
    <property type="match status" value="1"/>
</dbReference>
<accession>A0A1F7XXD1</accession>
<dbReference type="EMBL" id="MGGD01000060">
    <property type="protein sequence ID" value="OGM19686.1"/>
    <property type="molecule type" value="Genomic_DNA"/>
</dbReference>
<evidence type="ECO:0000256" key="3">
    <source>
        <dbReference type="ARBA" id="ARBA00006739"/>
    </source>
</evidence>
<evidence type="ECO:0000256" key="9">
    <source>
        <dbReference type="ARBA" id="ARBA00022968"/>
    </source>
</evidence>
<dbReference type="Gene3D" id="3.90.550.10">
    <property type="entry name" value="Spore Coat Polysaccharide Biosynthesis Protein SpsA, Chain A"/>
    <property type="match status" value="1"/>
</dbReference>
<evidence type="ECO:0000313" key="15">
    <source>
        <dbReference type="Proteomes" id="UP000176741"/>
    </source>
</evidence>
<evidence type="ECO:0000313" key="14">
    <source>
        <dbReference type="EMBL" id="OGM19686.1"/>
    </source>
</evidence>
<evidence type="ECO:0000256" key="6">
    <source>
        <dbReference type="ARBA" id="ARBA00022679"/>
    </source>
</evidence>
<comment type="pathway">
    <text evidence="2">Protein modification; protein glycosylation.</text>
</comment>
<evidence type="ECO:0000256" key="12">
    <source>
        <dbReference type="ARBA" id="ARBA00045097"/>
    </source>
</evidence>
<reference evidence="14 15" key="1">
    <citation type="journal article" date="2016" name="Nat. Commun.">
        <title>Thousands of microbial genomes shed light on interconnected biogeochemical processes in an aquifer system.</title>
        <authorList>
            <person name="Anantharaman K."/>
            <person name="Brown C.T."/>
            <person name="Hug L.A."/>
            <person name="Sharon I."/>
            <person name="Castelle C.J."/>
            <person name="Probst A.J."/>
            <person name="Thomas B.C."/>
            <person name="Singh A."/>
            <person name="Wilkins M.J."/>
            <person name="Karaoz U."/>
            <person name="Brodie E.L."/>
            <person name="Williams K.H."/>
            <person name="Hubbard S.S."/>
            <person name="Banfield J.F."/>
        </authorList>
    </citation>
    <scope>NUCLEOTIDE SEQUENCE [LARGE SCALE GENOMIC DNA]</scope>
</reference>
<keyword evidence="6" id="KW-0808">Transferase</keyword>
<evidence type="ECO:0000256" key="5">
    <source>
        <dbReference type="ARBA" id="ARBA00022676"/>
    </source>
</evidence>
<evidence type="ECO:0000256" key="1">
    <source>
        <dbReference type="ARBA" id="ARBA00004389"/>
    </source>
</evidence>
<keyword evidence="11" id="KW-0472">Membrane</keyword>
<organism evidence="14 15">
    <name type="scientific">Candidatus Woesebacteria bacterium RIFCSPHIGHO2_01_FULL_38_26b</name>
    <dbReference type="NCBI Taxonomy" id="1802491"/>
    <lineage>
        <taxon>Bacteria</taxon>
        <taxon>Candidatus Woeseibacteriota</taxon>
    </lineage>
</organism>
<dbReference type="InterPro" id="IPR035518">
    <property type="entry name" value="DPG_synthase"/>
</dbReference>
<dbReference type="PANTHER" id="PTHR10859">
    <property type="entry name" value="GLYCOSYL TRANSFERASE"/>
    <property type="match status" value="1"/>
</dbReference>
<keyword evidence="8" id="KW-0256">Endoplasmic reticulum</keyword>
<evidence type="ECO:0000256" key="11">
    <source>
        <dbReference type="ARBA" id="ARBA00023136"/>
    </source>
</evidence>
<dbReference type="GO" id="GO:0006487">
    <property type="term" value="P:protein N-linked glycosylation"/>
    <property type="evidence" value="ECO:0007669"/>
    <property type="project" value="TreeGrafter"/>
</dbReference>
<feature type="domain" description="Glycosyltransferase 2-like" evidence="13">
    <location>
        <begin position="4"/>
        <end position="171"/>
    </location>
</feature>
<protein>
    <recommendedName>
        <fullName evidence="4">dolichyl-phosphate beta-glucosyltransferase</fullName>
        <ecNumber evidence="4">2.4.1.117</ecNumber>
    </recommendedName>
</protein>
<comment type="catalytic activity">
    <reaction evidence="12">
        <text>a di-trans,poly-cis-dolichyl phosphate + UDP-alpha-D-glucose = a di-trans,poly-cis-dolichyl beta-D-glucosyl phosphate + UDP</text>
        <dbReference type="Rhea" id="RHEA:15401"/>
        <dbReference type="Rhea" id="RHEA-COMP:19498"/>
        <dbReference type="Rhea" id="RHEA-COMP:19502"/>
        <dbReference type="ChEBI" id="CHEBI:57525"/>
        <dbReference type="ChEBI" id="CHEBI:57683"/>
        <dbReference type="ChEBI" id="CHEBI:58223"/>
        <dbReference type="ChEBI" id="CHEBI:58885"/>
        <dbReference type="EC" id="2.4.1.117"/>
    </reaction>
    <physiologicalReaction direction="left-to-right" evidence="12">
        <dbReference type="Rhea" id="RHEA:15402"/>
    </physiologicalReaction>
</comment>
<keyword evidence="5" id="KW-0328">Glycosyltransferase</keyword>
<dbReference type="EC" id="2.4.1.117" evidence="4"/>
<dbReference type="PANTHER" id="PTHR10859:SF91">
    <property type="entry name" value="DOLICHYL-PHOSPHATE BETA-GLUCOSYLTRANSFERASE"/>
    <property type="match status" value="1"/>
</dbReference>
<evidence type="ECO:0000256" key="7">
    <source>
        <dbReference type="ARBA" id="ARBA00022692"/>
    </source>
</evidence>
<dbReference type="InterPro" id="IPR029044">
    <property type="entry name" value="Nucleotide-diphossugar_trans"/>
</dbReference>
<evidence type="ECO:0000256" key="4">
    <source>
        <dbReference type="ARBA" id="ARBA00012583"/>
    </source>
</evidence>
<comment type="caution">
    <text evidence="14">The sequence shown here is derived from an EMBL/GenBank/DDBJ whole genome shotgun (WGS) entry which is preliminary data.</text>
</comment>
<evidence type="ECO:0000256" key="8">
    <source>
        <dbReference type="ARBA" id="ARBA00022824"/>
    </source>
</evidence>
<evidence type="ECO:0000256" key="10">
    <source>
        <dbReference type="ARBA" id="ARBA00022989"/>
    </source>
</evidence>
<dbReference type="AlphaFoldDB" id="A0A1F7XXD1"/>
<evidence type="ECO:0000256" key="2">
    <source>
        <dbReference type="ARBA" id="ARBA00004922"/>
    </source>
</evidence>